<dbReference type="InterPro" id="IPR018713">
    <property type="entry name" value="MPAB/Lcp_cat_dom"/>
</dbReference>
<dbReference type="GO" id="GO:0016491">
    <property type="term" value="F:oxidoreductase activity"/>
    <property type="evidence" value="ECO:0007669"/>
    <property type="project" value="InterPro"/>
</dbReference>
<accession>A0A1M5QTD2</accession>
<dbReference type="Pfam" id="PF09995">
    <property type="entry name" value="MPAB_Lcp_cat"/>
    <property type="match status" value="1"/>
</dbReference>
<evidence type="ECO:0000259" key="1">
    <source>
        <dbReference type="Pfam" id="PF09995"/>
    </source>
</evidence>
<evidence type="ECO:0000313" key="2">
    <source>
        <dbReference type="EMBL" id="SHH16863.1"/>
    </source>
</evidence>
<gene>
    <name evidence="2" type="ORF">SAMN04488068_2795</name>
</gene>
<feature type="domain" description="ER-bound oxygenase mpaB/mpaB'/Rubber oxygenase catalytic" evidence="1">
    <location>
        <begin position="58"/>
        <end position="278"/>
    </location>
</feature>
<dbReference type="STRING" id="490188.SAMN04488068_2795"/>
<dbReference type="AlphaFoldDB" id="A0A1M5QTD2"/>
<reference evidence="2 3" key="1">
    <citation type="submission" date="2016-11" db="EMBL/GenBank/DDBJ databases">
        <authorList>
            <person name="Jaros S."/>
            <person name="Januszkiewicz K."/>
            <person name="Wedrychowicz H."/>
        </authorList>
    </citation>
    <scope>NUCLEOTIDE SEQUENCE [LARGE SCALE GENOMIC DNA]</scope>
    <source>
        <strain evidence="2 3">CGMCC 1.7049</strain>
    </source>
</reference>
<protein>
    <submittedName>
        <fullName evidence="2">Uncharacterized conserved protein, DUF2236 family</fullName>
    </submittedName>
</protein>
<dbReference type="EMBL" id="FQWZ01000006">
    <property type="protein sequence ID" value="SHH16863.1"/>
    <property type="molecule type" value="Genomic_DNA"/>
</dbReference>
<evidence type="ECO:0000313" key="3">
    <source>
        <dbReference type="Proteomes" id="UP000199758"/>
    </source>
</evidence>
<dbReference type="PANTHER" id="PTHR36151:SF3">
    <property type="entry name" value="ER-BOUND OXYGENASE MPAB_MPAB'_RUBBER OXYGENASE CATALYTIC DOMAIN-CONTAINING PROTEIN"/>
    <property type="match status" value="1"/>
</dbReference>
<name>A0A1M5QTD2_9GAMM</name>
<keyword evidence="3" id="KW-1185">Reference proteome</keyword>
<dbReference type="PANTHER" id="PTHR36151">
    <property type="entry name" value="BLR2777 PROTEIN"/>
    <property type="match status" value="1"/>
</dbReference>
<organism evidence="2 3">
    <name type="scientific">Hydrocarboniphaga daqingensis</name>
    <dbReference type="NCBI Taxonomy" id="490188"/>
    <lineage>
        <taxon>Bacteria</taxon>
        <taxon>Pseudomonadati</taxon>
        <taxon>Pseudomonadota</taxon>
        <taxon>Gammaproteobacteria</taxon>
        <taxon>Nevskiales</taxon>
        <taxon>Nevskiaceae</taxon>
        <taxon>Hydrocarboniphaga</taxon>
    </lineage>
</organism>
<sequence length="312" mass="34643">MTPSKLVTPTPPKAPMLDLRGRVRQVLIDLLTHRAGDGIDYDHPQGDPGLFGPRSITWQVHADFPGMMAGGVCALMLQTLHPRALAGVWDHSNFRTDLLGRLRRTTAFVAATSYAPTDTALQMIERVRRIHHQVRGVTADGQPYAADDPDLLVWVHVTEMASFLAGYERYRGRLLSAAERDRYYRETARVAERLGAERVPKSVAGVEQYLRRVQPQLRYDERSREVLRVLHAIRLPVVGGAIGRELFLGAGAALLPDWACALMQRTRLHRLRAEAAARSLDLAGPALRAALSEGVVAHSCRRMGIEPAGYLR</sequence>
<dbReference type="Proteomes" id="UP000199758">
    <property type="component" value="Unassembled WGS sequence"/>
</dbReference>
<dbReference type="OrthoDB" id="108890at2"/>
<dbReference type="RefSeq" id="WP_084083432.1">
    <property type="nucleotide sequence ID" value="NZ_FQWZ01000006.1"/>
</dbReference>
<proteinExistence type="predicted"/>